<keyword evidence="1" id="KW-1133">Transmembrane helix</keyword>
<dbReference type="AlphaFoldDB" id="A0AAE3HZI5"/>
<feature type="transmembrane region" description="Helical" evidence="1">
    <location>
        <begin position="16"/>
        <end position="35"/>
    </location>
</feature>
<proteinExistence type="predicted"/>
<sequence length="251" mass="28008">MDALSTPPSRRQPLRWYGALVALLLITGGLCLMFGQSQDIGWLEQLGWRLNYDTVSVALLWLGGLLMLPQLAYSLWVHRGPGRHGGRLQQVGFVIAALVAIAVLWIAPESVSIDKYQGGDSSAYGESGDNEMNRSSTFALCSLRHLPGVWMHRYFDPEHQQYAPDRTRRTVWRGEHGLLSGVQDTYEWHAVAPDYVSSAQGDTATSQPVGYECLVQTQRYFGPFVVSNRTFVSGSADFATFPECKPILRRQ</sequence>
<dbReference type="Proteomes" id="UP001164420">
    <property type="component" value="Unassembled WGS sequence"/>
</dbReference>
<evidence type="ECO:0000313" key="5">
    <source>
        <dbReference type="Proteomes" id="UP001164420"/>
    </source>
</evidence>
<evidence type="ECO:0000313" key="3">
    <source>
        <dbReference type="EMBL" id="MCT7314863.1"/>
    </source>
</evidence>
<dbReference type="EMBL" id="JAOCQJ010000001">
    <property type="protein sequence ID" value="MCT7314863.1"/>
    <property type="molecule type" value="Genomic_DNA"/>
</dbReference>
<dbReference type="Proteomes" id="UP001164374">
    <property type="component" value="Unassembled WGS sequence"/>
</dbReference>
<organism evidence="3 4">
    <name type="scientific">Ralstonia mojiangensis</name>
    <dbReference type="NCBI Taxonomy" id="2953895"/>
    <lineage>
        <taxon>Bacteria</taxon>
        <taxon>Pseudomonadati</taxon>
        <taxon>Pseudomonadota</taxon>
        <taxon>Betaproteobacteria</taxon>
        <taxon>Burkholderiales</taxon>
        <taxon>Burkholderiaceae</taxon>
        <taxon>Ralstonia</taxon>
    </lineage>
</organism>
<keyword evidence="1" id="KW-0812">Transmembrane</keyword>
<dbReference type="EMBL" id="JAOCQI010000001">
    <property type="protein sequence ID" value="MCT7310738.1"/>
    <property type="molecule type" value="Genomic_DNA"/>
</dbReference>
<gene>
    <name evidence="3" type="ORF">N5I87_02520</name>
    <name evidence="2" type="ORF">N5J06_07255</name>
</gene>
<protein>
    <recommendedName>
        <fullName evidence="6">Transmembrane protein</fullName>
    </recommendedName>
</protein>
<feature type="transmembrane region" description="Helical" evidence="1">
    <location>
        <begin position="88"/>
        <end position="107"/>
    </location>
</feature>
<keyword evidence="5" id="KW-1185">Reference proteome</keyword>
<evidence type="ECO:0008006" key="6">
    <source>
        <dbReference type="Google" id="ProtNLM"/>
    </source>
</evidence>
<reference evidence="3 5" key="1">
    <citation type="journal article" date="2023" name="Front. Microbiol.">
        <title>Ralstonia chuxiongensis sp. nov., Ralstonia mojiangensis sp. nov., and Ralstonia soli sp. nov., isolated from tobacco fields, are three novel species in the family Burkholderiaceae.</title>
        <authorList>
            <person name="Lu C.H."/>
            <person name="Zhang Y.Y."/>
            <person name="Jiang N."/>
            <person name="Chen W."/>
            <person name="Shao X."/>
            <person name="Zhao Z.M."/>
            <person name="Lu W.L."/>
            <person name="Hu X."/>
            <person name="Xi Y.X."/>
            <person name="Zou S.Y."/>
            <person name="Wei Q.J."/>
            <person name="Lin Z.L."/>
            <person name="Gong L."/>
            <person name="Gai X.T."/>
            <person name="Zhang L.Q."/>
            <person name="Li J.Y."/>
            <person name="Jin Y."/>
            <person name="Xia Z.Y."/>
        </authorList>
    </citation>
    <scope>NUCLEOTIDE SEQUENCE</scope>
    <source>
        <strain evidence="3">22TCCZM01-4</strain>
        <strain evidence="2 5">22TCJT01-1</strain>
    </source>
</reference>
<evidence type="ECO:0000256" key="1">
    <source>
        <dbReference type="SAM" id="Phobius"/>
    </source>
</evidence>
<accession>A0AAE3HZI5</accession>
<keyword evidence="1" id="KW-0472">Membrane</keyword>
<name>A0AAE3HZI5_9RALS</name>
<reference evidence="3" key="2">
    <citation type="submission" date="2023-02" db="EMBL/GenBank/DDBJ databases">
        <authorList>
            <person name="Lu C.-H."/>
        </authorList>
    </citation>
    <scope>NUCLEOTIDE SEQUENCE</scope>
    <source>
        <strain evidence="3">22TCCZM01-4</strain>
        <strain evidence="2">22TCJT01-1</strain>
    </source>
</reference>
<feature type="transmembrane region" description="Helical" evidence="1">
    <location>
        <begin position="55"/>
        <end position="76"/>
    </location>
</feature>
<evidence type="ECO:0000313" key="2">
    <source>
        <dbReference type="EMBL" id="MCT7310738.1"/>
    </source>
</evidence>
<evidence type="ECO:0000313" key="4">
    <source>
        <dbReference type="Proteomes" id="UP001164374"/>
    </source>
</evidence>
<comment type="caution">
    <text evidence="3">The sequence shown here is derived from an EMBL/GenBank/DDBJ whole genome shotgun (WGS) entry which is preliminary data.</text>
</comment>
<dbReference type="RefSeq" id="WP_252692049.1">
    <property type="nucleotide sequence ID" value="NZ_JAMXHU010000002.1"/>
</dbReference>